<dbReference type="PANTHER" id="PTHR30606:SF10">
    <property type="entry name" value="PHOSPHATIDYLINOSITOL MANNOSIDE ACYLTRANSFERASE"/>
    <property type="match status" value="1"/>
</dbReference>
<keyword evidence="7" id="KW-0812">Transmembrane</keyword>
<reference evidence="9" key="1">
    <citation type="submission" date="2017-02" db="EMBL/GenBank/DDBJ databases">
        <title>Comparative genomics and description of representatives of a novel lineage of planctomycetes thriving in anoxic sediments.</title>
        <authorList>
            <person name="Spring S."/>
            <person name="Bunk B."/>
            <person name="Sproer C."/>
        </authorList>
    </citation>
    <scope>NUCLEOTIDE SEQUENCE [LARGE SCALE GENOMIC DNA]</scope>
    <source>
        <strain evidence="9">SM-Chi-D1</strain>
    </source>
</reference>
<evidence type="ECO:0000256" key="6">
    <source>
        <dbReference type="ARBA" id="ARBA00023315"/>
    </source>
</evidence>
<evidence type="ECO:0000256" key="5">
    <source>
        <dbReference type="ARBA" id="ARBA00023136"/>
    </source>
</evidence>
<dbReference type="Pfam" id="PF03279">
    <property type="entry name" value="Lip_A_acyltrans"/>
    <property type="match status" value="1"/>
</dbReference>
<dbReference type="GO" id="GO:0009247">
    <property type="term" value="P:glycolipid biosynthetic process"/>
    <property type="evidence" value="ECO:0007669"/>
    <property type="project" value="UniProtKB-ARBA"/>
</dbReference>
<organism evidence="8 9">
    <name type="scientific">Limihaloglobus sulfuriphilus</name>
    <dbReference type="NCBI Taxonomy" id="1851148"/>
    <lineage>
        <taxon>Bacteria</taxon>
        <taxon>Pseudomonadati</taxon>
        <taxon>Planctomycetota</taxon>
        <taxon>Phycisphaerae</taxon>
        <taxon>Sedimentisphaerales</taxon>
        <taxon>Sedimentisphaeraceae</taxon>
        <taxon>Limihaloglobus</taxon>
    </lineage>
</organism>
<gene>
    <name evidence="8" type="primary">htrB</name>
    <name evidence="8" type="ORF">SMSP2_02111</name>
</gene>
<keyword evidence="6 8" id="KW-0012">Acyltransferase</keyword>
<dbReference type="Proteomes" id="UP000188181">
    <property type="component" value="Chromosome"/>
</dbReference>
<dbReference type="STRING" id="1851148.SMSP2_02111"/>
<keyword evidence="4 8" id="KW-0808">Transferase</keyword>
<evidence type="ECO:0000256" key="2">
    <source>
        <dbReference type="ARBA" id="ARBA00022475"/>
    </source>
</evidence>
<evidence type="ECO:0000313" key="9">
    <source>
        <dbReference type="Proteomes" id="UP000188181"/>
    </source>
</evidence>
<dbReference type="PANTHER" id="PTHR30606">
    <property type="entry name" value="LIPID A BIOSYNTHESIS LAUROYL ACYLTRANSFERASE"/>
    <property type="match status" value="1"/>
</dbReference>
<dbReference type="RefSeq" id="WP_146683879.1">
    <property type="nucleotide sequence ID" value="NZ_CP019646.1"/>
</dbReference>
<sequence length="322" mass="38111">MKSQTFRQWRKKHLKHNRVLNYLGYIALRGLVGFLLILGLDRSLRLAKRAGTLLWKHSKRHRERAMSNLQAAFPEKDHQWHVETGVKSFQNLAMMVIDIIYTPRLVRKGNWREFSRFINAERVKWIVKEHKGTVLLTPHYGNFEITGYMFGLYGFDLYSIARPLDNPYISRWLYGIREEKGQKIIDKKGASEHMHDILGKGATLGFIADQDAGRKGVFVDFFGRKASTYKSIGLVAMEYNVPIVVGVSRRVDERFFFEMECGRIIEPHEWKDKEKPLEWITQEFSTEMERLIRKAPEQYWWIHRRWKTPPGRKRNRKVSPSM</sequence>
<name>A0A1R7T5T3_9BACT</name>
<evidence type="ECO:0000256" key="7">
    <source>
        <dbReference type="SAM" id="Phobius"/>
    </source>
</evidence>
<dbReference type="KEGG" id="pbas:SMSP2_02111"/>
<keyword evidence="5 7" id="KW-0472">Membrane</keyword>
<keyword evidence="9" id="KW-1185">Reference proteome</keyword>
<dbReference type="GO" id="GO:0005886">
    <property type="term" value="C:plasma membrane"/>
    <property type="evidence" value="ECO:0007669"/>
    <property type="project" value="UniProtKB-SubCell"/>
</dbReference>
<evidence type="ECO:0000256" key="3">
    <source>
        <dbReference type="ARBA" id="ARBA00022519"/>
    </source>
</evidence>
<keyword evidence="7" id="KW-1133">Transmembrane helix</keyword>
<dbReference type="EC" id="2.3.1.-" evidence="8"/>
<dbReference type="OrthoDB" id="9801955at2"/>
<dbReference type="GO" id="GO:0016746">
    <property type="term" value="F:acyltransferase activity"/>
    <property type="evidence" value="ECO:0007669"/>
    <property type="project" value="UniProtKB-KW"/>
</dbReference>
<feature type="transmembrane region" description="Helical" evidence="7">
    <location>
        <begin position="20"/>
        <end position="40"/>
    </location>
</feature>
<protein>
    <submittedName>
        <fullName evidence="8">Lipid A biosynthesis lauroyl acyltransferase</fullName>
        <ecNumber evidence="8">2.3.1.-</ecNumber>
    </submittedName>
</protein>
<dbReference type="PIRSF" id="PIRSF026649">
    <property type="entry name" value="MsbB"/>
    <property type="match status" value="1"/>
</dbReference>
<dbReference type="AlphaFoldDB" id="A0A1R7T5T3"/>
<keyword evidence="2" id="KW-1003">Cell membrane</keyword>
<proteinExistence type="predicted"/>
<comment type="subcellular location">
    <subcellularLocation>
        <location evidence="1">Cell inner membrane</location>
    </subcellularLocation>
</comment>
<dbReference type="EMBL" id="CP019646">
    <property type="protein sequence ID" value="AQQ71733.1"/>
    <property type="molecule type" value="Genomic_DNA"/>
</dbReference>
<evidence type="ECO:0000256" key="4">
    <source>
        <dbReference type="ARBA" id="ARBA00022679"/>
    </source>
</evidence>
<accession>A0A1R7T5T3</accession>
<dbReference type="CDD" id="cd07984">
    <property type="entry name" value="LPLAT_LABLAT-like"/>
    <property type="match status" value="1"/>
</dbReference>
<dbReference type="InterPro" id="IPR004960">
    <property type="entry name" value="LipA_acyltrans"/>
</dbReference>
<keyword evidence="3" id="KW-0997">Cell inner membrane</keyword>
<evidence type="ECO:0000313" key="8">
    <source>
        <dbReference type="EMBL" id="AQQ71733.1"/>
    </source>
</evidence>
<evidence type="ECO:0000256" key="1">
    <source>
        <dbReference type="ARBA" id="ARBA00004533"/>
    </source>
</evidence>